<evidence type="ECO:0000259" key="1">
    <source>
        <dbReference type="PROSITE" id="PS50191"/>
    </source>
</evidence>
<dbReference type="SUPFAM" id="SSF46938">
    <property type="entry name" value="CRAL/TRIO N-terminal domain"/>
    <property type="match status" value="1"/>
</dbReference>
<dbReference type="InterPro" id="IPR036273">
    <property type="entry name" value="CRAL/TRIO_N_dom_sf"/>
</dbReference>
<gene>
    <name evidence="2" type="ORF">RI129_005760</name>
</gene>
<dbReference type="Proteomes" id="UP001329430">
    <property type="component" value="Chromosome 4"/>
</dbReference>
<dbReference type="GO" id="GO:0016020">
    <property type="term" value="C:membrane"/>
    <property type="evidence" value="ECO:0007669"/>
    <property type="project" value="TreeGrafter"/>
</dbReference>
<accession>A0AAN7V9Z9</accession>
<dbReference type="SMART" id="SM00516">
    <property type="entry name" value="SEC14"/>
    <property type="match status" value="1"/>
</dbReference>
<dbReference type="Gene3D" id="3.40.525.10">
    <property type="entry name" value="CRAL-TRIO lipid binding domain"/>
    <property type="match status" value="1"/>
</dbReference>
<dbReference type="GO" id="GO:1902936">
    <property type="term" value="F:phosphatidylinositol bisphosphate binding"/>
    <property type="evidence" value="ECO:0007669"/>
    <property type="project" value="TreeGrafter"/>
</dbReference>
<dbReference type="Pfam" id="PF00650">
    <property type="entry name" value="CRAL_TRIO"/>
    <property type="match status" value="1"/>
</dbReference>
<name>A0AAN7V9Z9_9COLE</name>
<comment type="caution">
    <text evidence="2">The sequence shown here is derived from an EMBL/GenBank/DDBJ whole genome shotgun (WGS) entry which is preliminary data.</text>
</comment>
<dbReference type="PANTHER" id="PTHR10174:SF224">
    <property type="entry name" value="RETINOL-BINDING PROTEIN PINTA"/>
    <property type="match status" value="1"/>
</dbReference>
<evidence type="ECO:0000313" key="2">
    <source>
        <dbReference type="EMBL" id="KAK5644460.1"/>
    </source>
</evidence>
<dbReference type="SUPFAM" id="SSF52087">
    <property type="entry name" value="CRAL/TRIO domain"/>
    <property type="match status" value="1"/>
</dbReference>
<dbReference type="PROSITE" id="PS50191">
    <property type="entry name" value="CRAL_TRIO"/>
    <property type="match status" value="1"/>
</dbReference>
<evidence type="ECO:0000313" key="3">
    <source>
        <dbReference type="Proteomes" id="UP001329430"/>
    </source>
</evidence>
<reference evidence="2 3" key="1">
    <citation type="journal article" date="2024" name="Insects">
        <title>An Improved Chromosome-Level Genome Assembly of the Firefly Pyrocoelia pectoralis.</title>
        <authorList>
            <person name="Fu X."/>
            <person name="Meyer-Rochow V.B."/>
            <person name="Ballantyne L."/>
            <person name="Zhu X."/>
        </authorList>
    </citation>
    <scope>NUCLEOTIDE SEQUENCE [LARGE SCALE GENOMIC DNA]</scope>
    <source>
        <strain evidence="2">XCY_ONT2</strain>
    </source>
</reference>
<dbReference type="Gene3D" id="1.10.8.20">
    <property type="entry name" value="N-terminal domain of phosphatidylinositol transfer protein sec14p"/>
    <property type="match status" value="1"/>
</dbReference>
<organism evidence="2 3">
    <name type="scientific">Pyrocoelia pectoralis</name>
    <dbReference type="NCBI Taxonomy" id="417401"/>
    <lineage>
        <taxon>Eukaryota</taxon>
        <taxon>Metazoa</taxon>
        <taxon>Ecdysozoa</taxon>
        <taxon>Arthropoda</taxon>
        <taxon>Hexapoda</taxon>
        <taxon>Insecta</taxon>
        <taxon>Pterygota</taxon>
        <taxon>Neoptera</taxon>
        <taxon>Endopterygota</taxon>
        <taxon>Coleoptera</taxon>
        <taxon>Polyphaga</taxon>
        <taxon>Elateriformia</taxon>
        <taxon>Elateroidea</taxon>
        <taxon>Lampyridae</taxon>
        <taxon>Lampyrinae</taxon>
        <taxon>Pyrocoelia</taxon>
    </lineage>
</organism>
<dbReference type="Gene3D" id="1.20.5.1200">
    <property type="entry name" value="Alpha-tocopherol transfer"/>
    <property type="match status" value="1"/>
</dbReference>
<keyword evidence="3" id="KW-1185">Reference proteome</keyword>
<dbReference type="PANTHER" id="PTHR10174">
    <property type="entry name" value="ALPHA-TOCOPHEROL TRANSFER PROTEIN-RELATED"/>
    <property type="match status" value="1"/>
</dbReference>
<dbReference type="InterPro" id="IPR036865">
    <property type="entry name" value="CRAL-TRIO_dom_sf"/>
</dbReference>
<sequence length="281" mass="32815">MAIVYSNENVKHFAEKFLNETEENKYKAIEEIKQWLDTLPHLRAKKDQASILCFLRGCKYNLELTKKKIQNFYVMKGERTEWFVNRNPRVPEISELLQLGVFVPLRKFSNNKLVVIIRTAAHDPKVHKQDDVFKAGKMVLDVAIQEYFENATVFGICAIFDMTNISLGHAKQLPPSTIRKAVFAWQNYYSRPKQLEFINAPTFINVVLNVFKSFMSDKLQGRVKVHFSGLESLHKVVSKEILPFEYGGNDCSMAELVQYWNQKVLQYSDWFVEDEKYRAQV</sequence>
<dbReference type="AlphaFoldDB" id="A0AAN7V9Z9"/>
<proteinExistence type="predicted"/>
<feature type="domain" description="CRAL-TRIO" evidence="1">
    <location>
        <begin position="90"/>
        <end position="254"/>
    </location>
</feature>
<dbReference type="InterPro" id="IPR001251">
    <property type="entry name" value="CRAL-TRIO_dom"/>
</dbReference>
<protein>
    <recommendedName>
        <fullName evidence="1">CRAL-TRIO domain-containing protein</fullName>
    </recommendedName>
</protein>
<dbReference type="EMBL" id="JAVRBK010000004">
    <property type="protein sequence ID" value="KAK5644460.1"/>
    <property type="molecule type" value="Genomic_DNA"/>
</dbReference>
<dbReference type="CDD" id="cd00170">
    <property type="entry name" value="SEC14"/>
    <property type="match status" value="1"/>
</dbReference>
<dbReference type="PRINTS" id="PR00180">
    <property type="entry name" value="CRETINALDHBP"/>
</dbReference>